<protein>
    <recommendedName>
        <fullName evidence="3">Response regulatory domain-containing protein</fullName>
    </recommendedName>
</protein>
<dbReference type="Gene3D" id="3.40.50.2300">
    <property type="match status" value="1"/>
</dbReference>
<reference evidence="4 5" key="1">
    <citation type="submission" date="2015-11" db="EMBL/GenBank/DDBJ databases">
        <title>Whole-Genome Sequence of Candidatus Oderbacter manganicum from the National Park Lower Oder Valley, Germany.</title>
        <authorList>
            <person name="Braun B."/>
            <person name="Liere K."/>
            <person name="Szewzyk U."/>
        </authorList>
    </citation>
    <scope>NUCLEOTIDE SEQUENCE [LARGE SCALE GENOMIC DNA]</scope>
    <source>
        <strain evidence="4 5">OTSz_A_272</strain>
    </source>
</reference>
<name>A0A1B1AN23_9PROT</name>
<dbReference type="PANTHER" id="PTHR43228:SF1">
    <property type="entry name" value="TWO-COMPONENT RESPONSE REGULATOR ARR22"/>
    <property type="match status" value="1"/>
</dbReference>
<feature type="region of interest" description="Disordered" evidence="2">
    <location>
        <begin position="133"/>
        <end position="161"/>
    </location>
</feature>
<dbReference type="InterPro" id="IPR001789">
    <property type="entry name" value="Sig_transdc_resp-reg_receiver"/>
</dbReference>
<keyword evidence="1" id="KW-0597">Phosphoprotein</keyword>
<dbReference type="Proteomes" id="UP000092498">
    <property type="component" value="Chromosome"/>
</dbReference>
<dbReference type="EMBL" id="CP013244">
    <property type="protein sequence ID" value="ANP47972.1"/>
    <property type="molecule type" value="Genomic_DNA"/>
</dbReference>
<organism evidence="4 5">
    <name type="scientific">Candidatus Viadribacter manganicus</name>
    <dbReference type="NCBI Taxonomy" id="1759059"/>
    <lineage>
        <taxon>Bacteria</taxon>
        <taxon>Pseudomonadati</taxon>
        <taxon>Pseudomonadota</taxon>
        <taxon>Alphaproteobacteria</taxon>
        <taxon>Hyphomonadales</taxon>
        <taxon>Hyphomonadaceae</taxon>
        <taxon>Candidatus Viadribacter</taxon>
    </lineage>
</organism>
<dbReference type="KEGG" id="cbot:ATE48_06525"/>
<dbReference type="Pfam" id="PF00072">
    <property type="entry name" value="Response_reg"/>
    <property type="match status" value="1"/>
</dbReference>
<dbReference type="GO" id="GO:0000160">
    <property type="term" value="P:phosphorelay signal transduction system"/>
    <property type="evidence" value="ECO:0007669"/>
    <property type="project" value="InterPro"/>
</dbReference>
<feature type="domain" description="Response regulatory" evidence="3">
    <location>
        <begin position="1"/>
        <end position="110"/>
    </location>
</feature>
<evidence type="ECO:0000313" key="5">
    <source>
        <dbReference type="Proteomes" id="UP000092498"/>
    </source>
</evidence>
<evidence type="ECO:0000313" key="4">
    <source>
        <dbReference type="EMBL" id="ANP47972.1"/>
    </source>
</evidence>
<gene>
    <name evidence="4" type="ORF">ATE48_06525</name>
</gene>
<dbReference type="SMART" id="SM00448">
    <property type="entry name" value="REC"/>
    <property type="match status" value="1"/>
</dbReference>
<dbReference type="InterPro" id="IPR011006">
    <property type="entry name" value="CheY-like_superfamily"/>
</dbReference>
<feature type="modified residue" description="4-aspartylphosphate" evidence="1">
    <location>
        <position position="41"/>
    </location>
</feature>
<dbReference type="InParanoid" id="A0A1B1AN23"/>
<dbReference type="SUPFAM" id="SSF52172">
    <property type="entry name" value="CheY-like"/>
    <property type="match status" value="1"/>
</dbReference>
<dbReference type="InterPro" id="IPR052048">
    <property type="entry name" value="ST_Response_Regulator"/>
</dbReference>
<sequence>MRFLVRCLLRAGGINKVTEAETGGQALEIMSARLIDLIIVDWKMSPLDGLAFTQMIRRNHNSPNPYVPILMLTAHTETSRVTAARDAGVSGFVRKPISARLLFDRISSVLTDTRMFVRTEGYFGPDRRFGQDPHYAGPLRRECDRGGEEESLDLDDLRWSA</sequence>
<dbReference type="PROSITE" id="PS50110">
    <property type="entry name" value="RESPONSE_REGULATORY"/>
    <property type="match status" value="1"/>
</dbReference>
<dbReference type="PANTHER" id="PTHR43228">
    <property type="entry name" value="TWO-COMPONENT RESPONSE REGULATOR"/>
    <property type="match status" value="1"/>
</dbReference>
<evidence type="ECO:0000259" key="3">
    <source>
        <dbReference type="PROSITE" id="PS50110"/>
    </source>
</evidence>
<accession>A0A1B1AN23</accession>
<proteinExistence type="predicted"/>
<dbReference type="AlphaFoldDB" id="A0A1B1AN23"/>
<dbReference type="STRING" id="1759059.ATE48_06525"/>
<keyword evidence="5" id="KW-1185">Reference proteome</keyword>
<evidence type="ECO:0000256" key="2">
    <source>
        <dbReference type="SAM" id="MobiDB-lite"/>
    </source>
</evidence>
<evidence type="ECO:0000256" key="1">
    <source>
        <dbReference type="PROSITE-ProRule" id="PRU00169"/>
    </source>
</evidence>
<feature type="compositionally biased region" description="Basic and acidic residues" evidence="2">
    <location>
        <begin position="139"/>
        <end position="148"/>
    </location>
</feature>